<dbReference type="SUPFAM" id="SSF55298">
    <property type="entry name" value="YjgF-like"/>
    <property type="match status" value="1"/>
</dbReference>
<dbReference type="OrthoDB" id="309640at2759"/>
<dbReference type="AlphaFoldDB" id="V6LZH9"/>
<dbReference type="EMBL" id="AUWU02000007">
    <property type="protein sequence ID" value="KAH0570400.1"/>
    <property type="molecule type" value="Genomic_DNA"/>
</dbReference>
<evidence type="ECO:0000256" key="1">
    <source>
        <dbReference type="ARBA" id="ARBA00010552"/>
    </source>
</evidence>
<dbReference type="PANTHER" id="PTHR11803:SF58">
    <property type="entry name" value="PROTEIN HMF1-RELATED"/>
    <property type="match status" value="1"/>
</dbReference>
<dbReference type="EMBL" id="KI545953">
    <property type="protein sequence ID" value="EST49156.1"/>
    <property type="molecule type" value="Genomic_DNA"/>
</dbReference>
<comment type="similarity">
    <text evidence="1">Belongs to the RutC family.</text>
</comment>
<evidence type="ECO:0000313" key="2">
    <source>
        <dbReference type="EMBL" id="EST49156.1"/>
    </source>
</evidence>
<dbReference type="Pfam" id="PF01042">
    <property type="entry name" value="Ribonuc_L-PSP"/>
    <property type="match status" value="1"/>
</dbReference>
<dbReference type="InterPro" id="IPR035959">
    <property type="entry name" value="RutC-like_sf"/>
</dbReference>
<reference evidence="3" key="2">
    <citation type="submission" date="2020-12" db="EMBL/GenBank/DDBJ databases">
        <title>New Spironucleus salmonicida genome in near-complete chromosomes.</title>
        <authorList>
            <person name="Xu F."/>
            <person name="Kurt Z."/>
            <person name="Jimenez-Gonzalez A."/>
            <person name="Astvaldsson A."/>
            <person name="Andersson J.O."/>
            <person name="Svard S.G."/>
        </authorList>
    </citation>
    <scope>NUCLEOTIDE SEQUENCE</scope>
    <source>
        <strain evidence="3">ATCC 50377</strain>
    </source>
</reference>
<sequence length="120" mass="13016">MGCGATNSLDNKKPLAKSFDCMVVNKSDKFLNISCITGSGSTIEAQTDSVMKKLLKELTKHNMKATNVVKLECLLSDLQNFAKFNEIYGAALDGWKPARLCVQDNLASGILVQLNCIATD</sequence>
<organism evidence="2">
    <name type="scientific">Spironucleus salmonicida</name>
    <dbReference type="NCBI Taxonomy" id="348837"/>
    <lineage>
        <taxon>Eukaryota</taxon>
        <taxon>Metamonada</taxon>
        <taxon>Diplomonadida</taxon>
        <taxon>Hexamitidae</taxon>
        <taxon>Hexamitinae</taxon>
        <taxon>Spironucleus</taxon>
    </lineage>
</organism>
<reference evidence="2 3" key="1">
    <citation type="journal article" date="2014" name="PLoS Genet.">
        <title>The Genome of Spironucleus salmonicida Highlights a Fish Pathogen Adapted to Fluctuating Environments.</title>
        <authorList>
            <person name="Xu F."/>
            <person name="Jerlstrom-Hultqvist J."/>
            <person name="Einarsson E."/>
            <person name="Astvaldsson A."/>
            <person name="Svard S.G."/>
            <person name="Andersson J.O."/>
        </authorList>
    </citation>
    <scope>NUCLEOTIDE SEQUENCE</scope>
    <source>
        <strain evidence="3">ATCC 50377</strain>
    </source>
</reference>
<evidence type="ECO:0000313" key="4">
    <source>
        <dbReference type="Proteomes" id="UP000018208"/>
    </source>
</evidence>
<keyword evidence="4" id="KW-1185">Reference proteome</keyword>
<dbReference type="GO" id="GO:0019239">
    <property type="term" value="F:deaminase activity"/>
    <property type="evidence" value="ECO:0007669"/>
    <property type="project" value="TreeGrafter"/>
</dbReference>
<dbReference type="Proteomes" id="UP000018208">
    <property type="component" value="Unassembled WGS sequence"/>
</dbReference>
<dbReference type="InterPro" id="IPR006175">
    <property type="entry name" value="YjgF/YER057c/UK114"/>
</dbReference>
<dbReference type="GO" id="GO:0005829">
    <property type="term" value="C:cytosol"/>
    <property type="evidence" value="ECO:0007669"/>
    <property type="project" value="TreeGrafter"/>
</dbReference>
<dbReference type="GO" id="GO:0005739">
    <property type="term" value="C:mitochondrion"/>
    <property type="evidence" value="ECO:0007669"/>
    <property type="project" value="TreeGrafter"/>
</dbReference>
<proteinExistence type="inferred from homology"/>
<dbReference type="Gene3D" id="3.30.1330.40">
    <property type="entry name" value="RutC-like"/>
    <property type="match status" value="1"/>
</dbReference>
<gene>
    <name evidence="2" type="ORF">SS50377_10369</name>
    <name evidence="3" type="ORF">SS50377_26680</name>
</gene>
<accession>V6LZH9</accession>
<protein>
    <submittedName>
        <fullName evidence="2">Endoribonuclease L-PSP</fullName>
    </submittedName>
</protein>
<dbReference type="PANTHER" id="PTHR11803">
    <property type="entry name" value="2-IMINOBUTANOATE/2-IMINOPROPANOATE DEAMINASE RIDA"/>
    <property type="match status" value="1"/>
</dbReference>
<dbReference type="VEuPathDB" id="GiardiaDB:SS50377_26680"/>
<name>V6LZH9_9EUKA</name>
<evidence type="ECO:0000313" key="3">
    <source>
        <dbReference type="EMBL" id="KAH0570400.1"/>
    </source>
</evidence>